<dbReference type="Proteomes" id="UP000494206">
    <property type="component" value="Unassembled WGS sequence"/>
</dbReference>
<proteinExistence type="predicted"/>
<protein>
    <submittedName>
        <fullName evidence="1">Uncharacterized protein</fullName>
    </submittedName>
</protein>
<sequence>MADQRCLIFTSGYFCYVKRWIRDDANGERYKLISIDILRMASTRLPPIEDEPILKFFYFGPPRSNSASAARRSWHHREEMLVIHESSRPRPYSYSFTGTPIGELAPRPPPLVLPARCRTTAPLKTNKKKKKSKMKALQKFKVLNCFLACFHCV</sequence>
<reference evidence="1 2" key="1">
    <citation type="submission" date="2020-04" db="EMBL/GenBank/DDBJ databases">
        <authorList>
            <person name="Laetsch R D."/>
            <person name="Stevens L."/>
            <person name="Kumar S."/>
            <person name="Blaxter L. M."/>
        </authorList>
    </citation>
    <scope>NUCLEOTIDE SEQUENCE [LARGE SCALE GENOMIC DNA]</scope>
</reference>
<comment type="caution">
    <text evidence="1">The sequence shown here is derived from an EMBL/GenBank/DDBJ whole genome shotgun (WGS) entry which is preliminary data.</text>
</comment>
<dbReference type="AlphaFoldDB" id="A0A8S1E9T8"/>
<organism evidence="1 2">
    <name type="scientific">Caenorhabditis bovis</name>
    <dbReference type="NCBI Taxonomy" id="2654633"/>
    <lineage>
        <taxon>Eukaryota</taxon>
        <taxon>Metazoa</taxon>
        <taxon>Ecdysozoa</taxon>
        <taxon>Nematoda</taxon>
        <taxon>Chromadorea</taxon>
        <taxon>Rhabditida</taxon>
        <taxon>Rhabditina</taxon>
        <taxon>Rhabditomorpha</taxon>
        <taxon>Rhabditoidea</taxon>
        <taxon>Rhabditidae</taxon>
        <taxon>Peloderinae</taxon>
        <taxon>Caenorhabditis</taxon>
    </lineage>
</organism>
<gene>
    <name evidence="1" type="ORF">CBOVIS_LOCUS300</name>
</gene>
<name>A0A8S1E9T8_9PELO</name>
<dbReference type="EMBL" id="CADEPM010000001">
    <property type="protein sequence ID" value="CAB3396794.1"/>
    <property type="molecule type" value="Genomic_DNA"/>
</dbReference>
<accession>A0A8S1E9T8</accession>
<keyword evidence="2" id="KW-1185">Reference proteome</keyword>
<evidence type="ECO:0000313" key="1">
    <source>
        <dbReference type="EMBL" id="CAB3396794.1"/>
    </source>
</evidence>
<evidence type="ECO:0000313" key="2">
    <source>
        <dbReference type="Proteomes" id="UP000494206"/>
    </source>
</evidence>